<organism evidence="1 2">
    <name type="scientific">Sclerotinia nivalis</name>
    <dbReference type="NCBI Taxonomy" id="352851"/>
    <lineage>
        <taxon>Eukaryota</taxon>
        <taxon>Fungi</taxon>
        <taxon>Dikarya</taxon>
        <taxon>Ascomycota</taxon>
        <taxon>Pezizomycotina</taxon>
        <taxon>Leotiomycetes</taxon>
        <taxon>Helotiales</taxon>
        <taxon>Sclerotiniaceae</taxon>
        <taxon>Sclerotinia</taxon>
    </lineage>
</organism>
<name>A0A9X0DM14_9HELO</name>
<protein>
    <submittedName>
        <fullName evidence="1">Uncharacterized protein</fullName>
    </submittedName>
</protein>
<gene>
    <name evidence="1" type="ORF">OCU04_006288</name>
</gene>
<dbReference type="OrthoDB" id="3539983at2759"/>
<dbReference type="Proteomes" id="UP001152300">
    <property type="component" value="Unassembled WGS sequence"/>
</dbReference>
<reference evidence="1" key="1">
    <citation type="submission" date="2022-11" db="EMBL/GenBank/DDBJ databases">
        <title>Genome Resource of Sclerotinia nivalis Strain SnTB1, a Plant Pathogen Isolated from American Ginseng.</title>
        <authorList>
            <person name="Fan S."/>
        </authorList>
    </citation>
    <scope>NUCLEOTIDE SEQUENCE</scope>
    <source>
        <strain evidence="1">SnTB1</strain>
    </source>
</reference>
<dbReference type="AlphaFoldDB" id="A0A9X0DM14"/>
<comment type="caution">
    <text evidence="1">The sequence shown here is derived from an EMBL/GenBank/DDBJ whole genome shotgun (WGS) entry which is preliminary data.</text>
</comment>
<evidence type="ECO:0000313" key="2">
    <source>
        <dbReference type="Proteomes" id="UP001152300"/>
    </source>
</evidence>
<proteinExistence type="predicted"/>
<evidence type="ECO:0000313" key="1">
    <source>
        <dbReference type="EMBL" id="KAJ8065613.1"/>
    </source>
</evidence>
<dbReference type="EMBL" id="JAPEIS010000006">
    <property type="protein sequence ID" value="KAJ8065613.1"/>
    <property type="molecule type" value="Genomic_DNA"/>
</dbReference>
<keyword evidence="2" id="KW-1185">Reference proteome</keyword>
<accession>A0A9X0DM14</accession>
<sequence length="312" mass="36473">MKLGLELFDLGQERVEKSTKEKLDAAKKSLTDRSFLAVSRINKTIARENATQSFNIPMQNWKVSLEACQKCFNEENSVVDEKARAATRRAEARTELERIEDKISETLGFQSPPVSRSEDRTLKDNTYLHKIVASNSLDVRKGFFGKRKNVKEKWIHLEGLGQLDKEVIRLRNIACHDGHIDLDFAHYKLFGWGDEDACYTDFEDIYGISPRDYEPLFETSQKVSQMYNMRATMFKLFYQTEYTYDKEADTHFEKIFGECRRIYAGLDKRWSAAEKGRYFDREDTEIAKDVMSNFYEMEGIVEATKCRDRLSR</sequence>